<evidence type="ECO:0000256" key="2">
    <source>
        <dbReference type="ARBA" id="ARBA00023002"/>
    </source>
</evidence>
<dbReference type="Pfam" id="PF13561">
    <property type="entry name" value="adh_short_C2"/>
    <property type="match status" value="1"/>
</dbReference>
<name>A0A5M4AXH6_9BACT</name>
<dbReference type="PRINTS" id="PR00081">
    <property type="entry name" value="GDHRDH"/>
</dbReference>
<dbReference type="PANTHER" id="PTHR24321">
    <property type="entry name" value="DEHYDROGENASES, SHORT CHAIN"/>
    <property type="match status" value="1"/>
</dbReference>
<dbReference type="InterPro" id="IPR002347">
    <property type="entry name" value="SDR_fam"/>
</dbReference>
<sequence length="254" mass="27830">MMADNMKQNVVVITGGAQGIGRGMAEKFLKEGWKVAIWEVDDEAGREVEKQLNSPDFEYLLCNVSHEAAVRVAVQKTISLFGRIDVLVNNAAIANNKPLTELSLEEWQHVLDVNLNGPFLCSKHCAAELRRNKGAIINLCSTRAFQSEPDTEAYSASKGGVYALTHSLAMSLGPEVKVNSISPGWIDVSAMKKKSAAKQEKLTKEDNTQHPVGRVGTVDDIANMAFFLVQPENSFITGQNFVVDGGMTRKMIYV</sequence>
<dbReference type="EMBL" id="BLAX01000001">
    <property type="protein sequence ID" value="GET32321.1"/>
    <property type="molecule type" value="Genomic_DNA"/>
</dbReference>
<evidence type="ECO:0000313" key="3">
    <source>
        <dbReference type="EMBL" id="GET32321.1"/>
    </source>
</evidence>
<dbReference type="PANTHER" id="PTHR24321:SF8">
    <property type="entry name" value="ESTRADIOL 17-BETA-DEHYDROGENASE 8-RELATED"/>
    <property type="match status" value="1"/>
</dbReference>
<evidence type="ECO:0000256" key="1">
    <source>
        <dbReference type="ARBA" id="ARBA00006484"/>
    </source>
</evidence>
<dbReference type="InterPro" id="IPR036291">
    <property type="entry name" value="NAD(P)-bd_dom_sf"/>
</dbReference>
<proteinExistence type="inferred from homology"/>
<dbReference type="GO" id="GO:0016491">
    <property type="term" value="F:oxidoreductase activity"/>
    <property type="evidence" value="ECO:0007669"/>
    <property type="project" value="UniProtKB-KW"/>
</dbReference>
<dbReference type="PRINTS" id="PR00080">
    <property type="entry name" value="SDRFAMILY"/>
</dbReference>
<dbReference type="PROSITE" id="PS00061">
    <property type="entry name" value="ADH_SHORT"/>
    <property type="match status" value="1"/>
</dbReference>
<dbReference type="SUPFAM" id="SSF51735">
    <property type="entry name" value="NAD(P)-binding Rossmann-fold domains"/>
    <property type="match status" value="1"/>
</dbReference>
<reference evidence="3 4" key="1">
    <citation type="submission" date="2019-10" db="EMBL/GenBank/DDBJ databases">
        <title>Prolixibacter strains distinguished by the presence of nitrate reductase genes were adept at nitrate-dependent anaerobic corrosion of metallic iron and carbon steel.</title>
        <authorList>
            <person name="Iino T."/>
            <person name="Shono N."/>
            <person name="Ito K."/>
            <person name="Nakamura R."/>
            <person name="Sueoka K."/>
            <person name="Harayama S."/>
            <person name="Ohkuma M."/>
        </authorList>
    </citation>
    <scope>NUCLEOTIDE SEQUENCE [LARGE SCALE GENOMIC DNA]</scope>
    <source>
        <strain evidence="3 4">JCM 13498</strain>
    </source>
</reference>
<dbReference type="FunFam" id="3.40.50.720:FF:000084">
    <property type="entry name" value="Short-chain dehydrogenase reductase"/>
    <property type="match status" value="1"/>
</dbReference>
<evidence type="ECO:0000313" key="4">
    <source>
        <dbReference type="Proteomes" id="UP000391834"/>
    </source>
</evidence>
<organism evidence="3 4">
    <name type="scientific">Prolixibacter bellariivorans</name>
    <dbReference type="NCBI Taxonomy" id="314319"/>
    <lineage>
        <taxon>Bacteria</taxon>
        <taxon>Pseudomonadati</taxon>
        <taxon>Bacteroidota</taxon>
        <taxon>Bacteroidia</taxon>
        <taxon>Marinilabiliales</taxon>
        <taxon>Prolixibacteraceae</taxon>
        <taxon>Prolixibacter</taxon>
    </lineage>
</organism>
<dbReference type="Gene3D" id="3.40.50.720">
    <property type="entry name" value="NAD(P)-binding Rossmann-like Domain"/>
    <property type="match status" value="1"/>
</dbReference>
<keyword evidence="2" id="KW-0560">Oxidoreductase</keyword>
<comment type="caution">
    <text evidence="3">The sequence shown here is derived from an EMBL/GenBank/DDBJ whole genome shotgun (WGS) entry which is preliminary data.</text>
</comment>
<dbReference type="AlphaFoldDB" id="A0A5M4AXH6"/>
<dbReference type="NCBIfam" id="NF005559">
    <property type="entry name" value="PRK07231.1"/>
    <property type="match status" value="1"/>
</dbReference>
<keyword evidence="4" id="KW-1185">Reference proteome</keyword>
<dbReference type="Proteomes" id="UP000391834">
    <property type="component" value="Unassembled WGS sequence"/>
</dbReference>
<comment type="similarity">
    <text evidence="1">Belongs to the short-chain dehydrogenases/reductases (SDR) family.</text>
</comment>
<dbReference type="InterPro" id="IPR020904">
    <property type="entry name" value="Sc_DH/Rdtase_CS"/>
</dbReference>
<protein>
    <submittedName>
        <fullName evidence="3">Oxidoreductase</fullName>
    </submittedName>
</protein>
<accession>A0A5M4AXH6</accession>
<dbReference type="RefSeq" id="WP_199898452.1">
    <property type="nucleotide sequence ID" value="NZ_BLAX01000001.1"/>
</dbReference>
<gene>
    <name evidence="3" type="ORF">PbJCM13498_11840</name>
</gene>